<keyword evidence="3" id="KW-0732">Signal</keyword>
<accession>A0A0K1Q7E5</accession>
<dbReference type="PROSITE" id="PS50005">
    <property type="entry name" value="TPR"/>
    <property type="match status" value="1"/>
</dbReference>
<organism evidence="4 5">
    <name type="scientific">Labilithrix luteola</name>
    <dbReference type="NCBI Taxonomy" id="1391654"/>
    <lineage>
        <taxon>Bacteria</taxon>
        <taxon>Pseudomonadati</taxon>
        <taxon>Myxococcota</taxon>
        <taxon>Polyangia</taxon>
        <taxon>Polyangiales</taxon>
        <taxon>Labilitrichaceae</taxon>
        <taxon>Labilithrix</taxon>
    </lineage>
</organism>
<dbReference type="PANTHER" id="PTHR12558">
    <property type="entry name" value="CELL DIVISION CYCLE 16,23,27"/>
    <property type="match status" value="1"/>
</dbReference>
<dbReference type="KEGG" id="llu:AKJ09_08389"/>
<evidence type="ECO:0000313" key="5">
    <source>
        <dbReference type="Proteomes" id="UP000064967"/>
    </source>
</evidence>
<feature type="coiled-coil region" evidence="2">
    <location>
        <begin position="757"/>
        <end position="784"/>
    </location>
</feature>
<dbReference type="STRING" id="1391654.AKJ09_08389"/>
<evidence type="ECO:0000256" key="3">
    <source>
        <dbReference type="SAM" id="SignalP"/>
    </source>
</evidence>
<dbReference type="AlphaFoldDB" id="A0A0K1Q7E5"/>
<name>A0A0K1Q7E5_9BACT</name>
<protein>
    <recommendedName>
        <fullName evidence="6">TPR domain protein, component of TonB system</fullName>
    </recommendedName>
</protein>
<proteinExistence type="predicted"/>
<evidence type="ECO:0000313" key="4">
    <source>
        <dbReference type="EMBL" id="AKV01726.1"/>
    </source>
</evidence>
<dbReference type="Proteomes" id="UP000064967">
    <property type="component" value="Chromosome"/>
</dbReference>
<feature type="coiled-coil region" evidence="2">
    <location>
        <begin position="583"/>
        <end position="617"/>
    </location>
</feature>
<evidence type="ECO:0008006" key="6">
    <source>
        <dbReference type="Google" id="ProtNLM"/>
    </source>
</evidence>
<gene>
    <name evidence="4" type="ORF">AKJ09_08389</name>
</gene>
<dbReference type="SUPFAM" id="SSF48452">
    <property type="entry name" value="TPR-like"/>
    <property type="match status" value="1"/>
</dbReference>
<keyword evidence="2" id="KW-0175">Coiled coil</keyword>
<reference evidence="4 5" key="1">
    <citation type="submission" date="2015-08" db="EMBL/GenBank/DDBJ databases">
        <authorList>
            <person name="Babu N.S."/>
            <person name="Beckwith C.J."/>
            <person name="Beseler K.G."/>
            <person name="Brison A."/>
            <person name="Carone J.V."/>
            <person name="Caskin T.P."/>
            <person name="Diamond M."/>
            <person name="Durham M.E."/>
            <person name="Foxe J.M."/>
            <person name="Go M."/>
            <person name="Henderson B.A."/>
            <person name="Jones I.B."/>
            <person name="McGettigan J.A."/>
            <person name="Micheletti S.J."/>
            <person name="Nasrallah M.E."/>
            <person name="Ortiz D."/>
            <person name="Piller C.R."/>
            <person name="Privatt S.R."/>
            <person name="Schneider S.L."/>
            <person name="Sharp S."/>
            <person name="Smith T.C."/>
            <person name="Stanton J.D."/>
            <person name="Ullery H.E."/>
            <person name="Wilson R.J."/>
            <person name="Serrano M.G."/>
            <person name="Buck G."/>
            <person name="Lee V."/>
            <person name="Wang Y."/>
            <person name="Carvalho R."/>
            <person name="Voegtly L."/>
            <person name="Shi R."/>
            <person name="Duckworth R."/>
            <person name="Johnson A."/>
            <person name="Loviza R."/>
            <person name="Walstead R."/>
            <person name="Shah Z."/>
            <person name="Kiflezghi M."/>
            <person name="Wade K."/>
            <person name="Ball S.L."/>
            <person name="Bradley K.W."/>
            <person name="Asai D.J."/>
            <person name="Bowman C.A."/>
            <person name="Russell D.A."/>
            <person name="Pope W.H."/>
            <person name="Jacobs-Sera D."/>
            <person name="Hendrix R.W."/>
            <person name="Hatfull G.F."/>
        </authorList>
    </citation>
    <scope>NUCLEOTIDE SEQUENCE [LARGE SCALE GENOMIC DNA]</scope>
    <source>
        <strain evidence="4 5">DSM 27648</strain>
    </source>
</reference>
<dbReference type="EMBL" id="CP012333">
    <property type="protein sequence ID" value="AKV01726.1"/>
    <property type="molecule type" value="Genomic_DNA"/>
</dbReference>
<dbReference type="Pfam" id="PF13432">
    <property type="entry name" value="TPR_16"/>
    <property type="match status" value="2"/>
</dbReference>
<feature type="signal peptide" evidence="3">
    <location>
        <begin position="1"/>
        <end position="22"/>
    </location>
</feature>
<feature type="repeat" description="TPR" evidence="1">
    <location>
        <begin position="272"/>
        <end position="305"/>
    </location>
</feature>
<dbReference type="PANTHER" id="PTHR12558:SF13">
    <property type="entry name" value="CELL DIVISION CYCLE PROTEIN 27 HOMOLOG"/>
    <property type="match status" value="1"/>
</dbReference>
<dbReference type="Gene3D" id="1.25.40.10">
    <property type="entry name" value="Tetratricopeptide repeat domain"/>
    <property type="match status" value="2"/>
</dbReference>
<dbReference type="InterPro" id="IPR019734">
    <property type="entry name" value="TPR_rpt"/>
</dbReference>
<evidence type="ECO:0000256" key="2">
    <source>
        <dbReference type="SAM" id="Coils"/>
    </source>
</evidence>
<feature type="chain" id="PRO_5005466929" description="TPR domain protein, component of TonB system" evidence="3">
    <location>
        <begin position="23"/>
        <end position="797"/>
    </location>
</feature>
<evidence type="ECO:0000256" key="1">
    <source>
        <dbReference type="PROSITE-ProRule" id="PRU00339"/>
    </source>
</evidence>
<dbReference type="RefSeq" id="WP_240488745.1">
    <property type="nucleotide sequence ID" value="NZ_CP012333.1"/>
</dbReference>
<sequence length="797" mass="89553">MRRAVSSAIVLAVLAGQAPAFAANAEADASRAQTEVATIDRESASVQSAIEKAKAQRYTVEQRLANGDMLFRSKDYPRAVVVFSEILEEYPDTASYPDALWLRGETFYAQKEYLSARRDFREIVNRGNEPRFNPYYGRALARLIDVCLRIDDIKGLDEVFSKLNQVPPAQVDSALQYAKGKAYYFKGDYAAAQAALSAVPNGQTHTHQARYFQGLIAMRQARPQTPPPAAPGSAGPVVTPRATLANYKPAIEAFRVVTELPPDTDEHKHVIDLAWMAIGRLQYEVENYTQAAEAYSKVGRDSPEFSTMLYELAWVYVRLGDVQRAERALEVLQIADPSSPTVGDGTLLRADLLLRAGAFDKALQLYTGIREQYEPMRAKVENFIDTTQDPAVYYDKLSQQQLDVLDQNEQLPPVAIRWAREAEDGPMAFAVIDDVNQCKSLIRQSYGLIEKLNIILNATNRVRAFPELAAGEEQALSLLNRISKMRLQVAKGLDDEEPKDLQGEMGQARAQRRQSMGIIAELPVATSDFAERDFIGMRQWNTVSQELSRRVIEVDYLNATINGLRRMLKEDAQQGVARAPSDVDRFNAELDENERLLKQRQDEMVELRRQIEIGRAQIGIGDARYQNDAVARVQFRDALDREVLLGSQGQGGSDTQRYAARVKPALDQARIVEDRLVAQFAQLEQQVGARVGEVQAKVEAERLKINGYNMKLGVLDTEARDLVGQVAKRNFVIVRDKLRNIVLRADVGITEQAWEVREEELDRVHNLQTERAREEQLLDEELREVLDDAGDTKPLSK</sequence>
<keyword evidence="5" id="KW-1185">Reference proteome</keyword>
<keyword evidence="1" id="KW-0802">TPR repeat</keyword>
<dbReference type="InterPro" id="IPR011990">
    <property type="entry name" value="TPR-like_helical_dom_sf"/>
</dbReference>